<dbReference type="AlphaFoldDB" id="A0A1F7IGI6"/>
<reference evidence="1 2" key="1">
    <citation type="journal article" date="2016" name="Nat. Commun.">
        <title>Thousands of microbial genomes shed light on interconnected biogeochemical processes in an aquifer system.</title>
        <authorList>
            <person name="Anantharaman K."/>
            <person name="Brown C.T."/>
            <person name="Hug L.A."/>
            <person name="Sharon I."/>
            <person name="Castelle C.J."/>
            <person name="Probst A.J."/>
            <person name="Thomas B.C."/>
            <person name="Singh A."/>
            <person name="Wilkins M.J."/>
            <person name="Karaoz U."/>
            <person name="Brodie E.L."/>
            <person name="Williams K.H."/>
            <person name="Hubbard S.S."/>
            <person name="Banfield J.F."/>
        </authorList>
    </citation>
    <scope>NUCLEOTIDE SEQUENCE [LARGE SCALE GENOMIC DNA]</scope>
</reference>
<protein>
    <submittedName>
        <fullName evidence="1">Uncharacterized protein</fullName>
    </submittedName>
</protein>
<gene>
    <name evidence="1" type="ORF">A2954_01360</name>
</gene>
<dbReference type="EMBL" id="MGAG01000002">
    <property type="protein sequence ID" value="OGK42473.1"/>
    <property type="molecule type" value="Genomic_DNA"/>
</dbReference>
<accession>A0A1F7IGI6</accession>
<comment type="caution">
    <text evidence="1">The sequence shown here is derived from an EMBL/GenBank/DDBJ whole genome shotgun (WGS) entry which is preliminary data.</text>
</comment>
<dbReference type="Proteomes" id="UP000177698">
    <property type="component" value="Unassembled WGS sequence"/>
</dbReference>
<dbReference type="STRING" id="1802056.A2954_01360"/>
<evidence type="ECO:0000313" key="2">
    <source>
        <dbReference type="Proteomes" id="UP000177698"/>
    </source>
</evidence>
<organism evidence="1 2">
    <name type="scientific">Candidatus Roizmanbacteria bacterium RIFCSPLOWO2_01_FULL_37_12</name>
    <dbReference type="NCBI Taxonomy" id="1802056"/>
    <lineage>
        <taxon>Bacteria</taxon>
        <taxon>Candidatus Roizmaniibacteriota</taxon>
    </lineage>
</organism>
<sequence length="120" mass="14024">MPNLEWDLIVPKKRKERINLRDDLKGAFRYFGLSIQSEFRLGGIGDHRMAFRVNSIEAVNFKYLVINFYPNAWEAFASRNKFGLAVLETLCLVINRDPKEMDIEEAEFDGPAYKCIFSKR</sequence>
<evidence type="ECO:0000313" key="1">
    <source>
        <dbReference type="EMBL" id="OGK42473.1"/>
    </source>
</evidence>
<name>A0A1F7IGI6_9BACT</name>
<proteinExistence type="predicted"/>